<dbReference type="InterPro" id="IPR035849">
    <property type="entry name" value="Fes/Fps/Fer_SH2"/>
</dbReference>
<evidence type="ECO:0000259" key="10">
    <source>
        <dbReference type="PROSITE" id="PS50001"/>
    </source>
</evidence>
<dbReference type="GO" id="GO:0004715">
    <property type="term" value="F:non-membrane spanning protein tyrosine kinase activity"/>
    <property type="evidence" value="ECO:0007669"/>
    <property type="project" value="UniProtKB-EC"/>
</dbReference>
<accession>A0A1S0UGI0</accession>
<evidence type="ECO:0000256" key="1">
    <source>
        <dbReference type="ARBA" id="ARBA00022679"/>
    </source>
</evidence>
<evidence type="ECO:0000256" key="2">
    <source>
        <dbReference type="ARBA" id="ARBA00022741"/>
    </source>
</evidence>
<evidence type="ECO:0000256" key="8">
    <source>
        <dbReference type="PROSITE-ProRule" id="PRU10141"/>
    </source>
</evidence>
<comment type="similarity">
    <text evidence="9">Belongs to the protein kinase superfamily. Tyr protein kinase family.</text>
</comment>
<dbReference type="SUPFAM" id="SSF55550">
    <property type="entry name" value="SH2 domain"/>
    <property type="match status" value="1"/>
</dbReference>
<dbReference type="Gene3D" id="3.30.200.20">
    <property type="entry name" value="Phosphorylase Kinase, domain 1"/>
    <property type="match status" value="1"/>
</dbReference>
<dbReference type="SUPFAM" id="SSF56112">
    <property type="entry name" value="Protein kinase-like (PK-like)"/>
    <property type="match status" value="1"/>
</dbReference>
<evidence type="ECO:0000256" key="5">
    <source>
        <dbReference type="ARBA" id="ARBA00023137"/>
    </source>
</evidence>
<feature type="domain" description="Protein kinase" evidence="11">
    <location>
        <begin position="135"/>
        <end position="391"/>
    </location>
</feature>
<feature type="binding site" evidence="8">
    <location>
        <position position="166"/>
    </location>
    <ligand>
        <name>ATP</name>
        <dbReference type="ChEBI" id="CHEBI:30616"/>
    </ligand>
</feature>
<evidence type="ECO:0000256" key="4">
    <source>
        <dbReference type="ARBA" id="ARBA00022840"/>
    </source>
</evidence>
<dbReference type="InterPro" id="IPR008266">
    <property type="entry name" value="Tyr_kinase_AS"/>
</dbReference>
<evidence type="ECO:0000259" key="11">
    <source>
        <dbReference type="PROSITE" id="PS50011"/>
    </source>
</evidence>
<dbReference type="InterPro" id="IPR011009">
    <property type="entry name" value="Kinase-like_dom_sf"/>
</dbReference>
<evidence type="ECO:0000256" key="6">
    <source>
        <dbReference type="ARBA" id="ARBA00051245"/>
    </source>
</evidence>
<dbReference type="EMBL" id="JH712488">
    <property type="protein sequence ID" value="EJD73967.1"/>
    <property type="molecule type" value="Genomic_DNA"/>
</dbReference>
<proteinExistence type="inferred from homology"/>
<comment type="catalytic activity">
    <reaction evidence="6 9">
        <text>L-tyrosyl-[protein] + ATP = O-phospho-L-tyrosyl-[protein] + ADP + H(+)</text>
        <dbReference type="Rhea" id="RHEA:10596"/>
        <dbReference type="Rhea" id="RHEA-COMP:10136"/>
        <dbReference type="Rhea" id="RHEA-COMP:20101"/>
        <dbReference type="ChEBI" id="CHEBI:15378"/>
        <dbReference type="ChEBI" id="CHEBI:30616"/>
        <dbReference type="ChEBI" id="CHEBI:46858"/>
        <dbReference type="ChEBI" id="CHEBI:61978"/>
        <dbReference type="ChEBI" id="CHEBI:456216"/>
        <dbReference type="EC" id="2.7.10.2"/>
    </reaction>
</comment>
<dbReference type="PROSITE" id="PS00107">
    <property type="entry name" value="PROTEIN_KINASE_ATP"/>
    <property type="match status" value="1"/>
</dbReference>
<dbReference type="CDD" id="cd00192">
    <property type="entry name" value="PTKc"/>
    <property type="match status" value="1"/>
</dbReference>
<sequence length="452" mass="51183">MKKSATDDIPKGLEDEEYFHGLLPREDCNEILTKVGDFLVRVSQPRPTDPREVIISVRVSKEQSGHSIRHVIVKKQKLPNGQIVWIAIETIKFMSFFDLIEHYVKRGDPINPELENSVLIKAIKRQPWEFSHDDITLNKMLGSGAFGEVRSGELTINKKKIECAVKIVTQMAFRKEKIKEMMHEARLMRHYDHDNIVRIYGVAVDREPLMIVIELIKGGCLSEDLKQRKGSISDDEKVEKMCLGAAYGLQYLHSKKCIHRDIAARNILYTTDKVAKISDFGMSREGTIYKMKTSKKVPIKWTAPETIATFVYSLKTDVYSFSIMVCEIFTDGEEPYKGMTNSEVKKMVLRGERMEIPVAPQGISSLIRHCWDQNAASRWTMNAAVKKLEKIAKLIGPQGLQSDNVTAITLDSGKDMSSSKKVVNYNKKNSSLKGIPDSAVTQQPVSISNFIN</sequence>
<protein>
    <recommendedName>
        <fullName evidence="9">Tyrosine-protein kinase</fullName>
        <ecNumber evidence="9">2.7.10.2</ecNumber>
    </recommendedName>
</protein>
<gene>
    <name evidence="12" type="ORF">LOAG_18651</name>
</gene>
<dbReference type="InterPro" id="IPR001245">
    <property type="entry name" value="Ser-Thr/Tyr_kinase_cat_dom"/>
</dbReference>
<feature type="domain" description="SH2" evidence="10">
    <location>
        <begin position="18"/>
        <end position="118"/>
    </location>
</feature>
<dbReference type="InterPro" id="IPR036860">
    <property type="entry name" value="SH2_dom_sf"/>
</dbReference>
<dbReference type="SMART" id="SM00252">
    <property type="entry name" value="SH2"/>
    <property type="match status" value="1"/>
</dbReference>
<dbReference type="RefSeq" id="XP_020304910.1">
    <property type="nucleotide sequence ID" value="XM_020451315.1"/>
</dbReference>
<dbReference type="InterPro" id="IPR020635">
    <property type="entry name" value="Tyr_kinase_cat_dom"/>
</dbReference>
<keyword evidence="4 8" id="KW-0067">ATP-binding</keyword>
<name>A0A1S0UGI0_LOALO</name>
<dbReference type="Gene3D" id="3.30.505.10">
    <property type="entry name" value="SH2 domain"/>
    <property type="match status" value="1"/>
</dbReference>
<dbReference type="EC" id="2.7.10.2" evidence="9"/>
<keyword evidence="5 9" id="KW-0829">Tyrosine-protein kinase</keyword>
<dbReference type="GO" id="GO:0005524">
    <property type="term" value="F:ATP binding"/>
    <property type="evidence" value="ECO:0007669"/>
    <property type="project" value="UniProtKB-UniRule"/>
</dbReference>
<dbReference type="PANTHER" id="PTHR24418">
    <property type="entry name" value="TYROSINE-PROTEIN KINASE"/>
    <property type="match status" value="1"/>
</dbReference>
<dbReference type="PRINTS" id="PR00109">
    <property type="entry name" value="TYRKINASE"/>
</dbReference>
<keyword evidence="7" id="KW-0727">SH2 domain</keyword>
<dbReference type="OMA" id="HANHCIH"/>
<dbReference type="InterPro" id="IPR000980">
    <property type="entry name" value="SH2"/>
</dbReference>
<dbReference type="Gene3D" id="1.10.510.10">
    <property type="entry name" value="Transferase(Phosphotransferase) domain 1"/>
    <property type="match status" value="1"/>
</dbReference>
<dbReference type="CTD" id="9948807"/>
<dbReference type="Pfam" id="PF07714">
    <property type="entry name" value="PK_Tyr_Ser-Thr"/>
    <property type="match status" value="1"/>
</dbReference>
<dbReference type="AlphaFoldDB" id="A0A1S0UGI0"/>
<dbReference type="PROSITE" id="PS50011">
    <property type="entry name" value="PROTEIN_KINASE_DOM"/>
    <property type="match status" value="1"/>
</dbReference>
<keyword evidence="1 9" id="KW-0808">Transferase</keyword>
<keyword evidence="2 8" id="KW-0547">Nucleotide-binding</keyword>
<keyword evidence="3 9" id="KW-0418">Kinase</keyword>
<dbReference type="InterPro" id="IPR050198">
    <property type="entry name" value="Non-receptor_tyrosine_kinases"/>
</dbReference>
<dbReference type="GeneID" id="9948807"/>
<dbReference type="OrthoDB" id="3256376at2759"/>
<evidence type="ECO:0000256" key="7">
    <source>
        <dbReference type="PROSITE-ProRule" id="PRU00191"/>
    </source>
</evidence>
<dbReference type="PROSITE" id="PS50001">
    <property type="entry name" value="SH2"/>
    <property type="match status" value="1"/>
</dbReference>
<dbReference type="InterPro" id="IPR017441">
    <property type="entry name" value="Protein_kinase_ATP_BS"/>
</dbReference>
<dbReference type="CDD" id="cd10361">
    <property type="entry name" value="SH2_Fps_family"/>
    <property type="match status" value="1"/>
</dbReference>
<dbReference type="KEGG" id="loa:LOAG_18651"/>
<organism evidence="12">
    <name type="scientific">Loa loa</name>
    <name type="common">Eye worm</name>
    <name type="synonym">Filaria loa</name>
    <dbReference type="NCBI Taxonomy" id="7209"/>
    <lineage>
        <taxon>Eukaryota</taxon>
        <taxon>Metazoa</taxon>
        <taxon>Ecdysozoa</taxon>
        <taxon>Nematoda</taxon>
        <taxon>Chromadorea</taxon>
        <taxon>Rhabditida</taxon>
        <taxon>Spirurina</taxon>
        <taxon>Spiruromorpha</taxon>
        <taxon>Filarioidea</taxon>
        <taxon>Onchocercidae</taxon>
        <taxon>Loa</taxon>
    </lineage>
</organism>
<reference evidence="12" key="1">
    <citation type="submission" date="2012-04" db="EMBL/GenBank/DDBJ databases">
        <title>The Genome Sequence of Loa loa.</title>
        <authorList>
            <consortium name="The Broad Institute Genome Sequencing Platform"/>
            <consortium name="Broad Institute Genome Sequencing Center for Infectious Disease"/>
            <person name="Nutman T.B."/>
            <person name="Fink D.L."/>
            <person name="Russ C."/>
            <person name="Young S."/>
            <person name="Zeng Q."/>
            <person name="Gargeya S."/>
            <person name="Alvarado L."/>
            <person name="Berlin A."/>
            <person name="Chapman S.B."/>
            <person name="Chen Z."/>
            <person name="Freedman E."/>
            <person name="Gellesch M."/>
            <person name="Goldberg J."/>
            <person name="Griggs A."/>
            <person name="Gujja S."/>
            <person name="Heilman E.R."/>
            <person name="Heiman D."/>
            <person name="Howarth C."/>
            <person name="Mehta T."/>
            <person name="Neiman D."/>
            <person name="Pearson M."/>
            <person name="Roberts A."/>
            <person name="Saif S."/>
            <person name="Shea T."/>
            <person name="Shenoy N."/>
            <person name="Sisk P."/>
            <person name="Stolte C."/>
            <person name="Sykes S."/>
            <person name="White J."/>
            <person name="Yandava C."/>
            <person name="Haas B."/>
            <person name="Henn M.R."/>
            <person name="Nusbaum C."/>
            <person name="Birren B."/>
        </authorList>
    </citation>
    <scope>NUCLEOTIDE SEQUENCE [LARGE SCALE GENOMIC DNA]</scope>
</reference>
<dbReference type="PROSITE" id="PS00109">
    <property type="entry name" value="PROTEIN_KINASE_TYR"/>
    <property type="match status" value="1"/>
</dbReference>
<dbReference type="FunFam" id="3.30.200.20:FF:000518">
    <property type="entry name" value="Tyrosine-protein kinase"/>
    <property type="match status" value="1"/>
</dbReference>
<evidence type="ECO:0000256" key="9">
    <source>
        <dbReference type="RuleBase" id="RU362096"/>
    </source>
</evidence>
<evidence type="ECO:0000256" key="3">
    <source>
        <dbReference type="ARBA" id="ARBA00022777"/>
    </source>
</evidence>
<dbReference type="InterPro" id="IPR000719">
    <property type="entry name" value="Prot_kinase_dom"/>
</dbReference>
<evidence type="ECO:0000313" key="12">
    <source>
        <dbReference type="EMBL" id="EJD73967.1"/>
    </source>
</evidence>
<dbReference type="Pfam" id="PF00017">
    <property type="entry name" value="SH2"/>
    <property type="match status" value="1"/>
</dbReference>
<dbReference type="SMART" id="SM00219">
    <property type="entry name" value="TyrKc"/>
    <property type="match status" value="1"/>
</dbReference>